<dbReference type="EMBL" id="CP098747">
    <property type="protein sequence ID" value="USG62267.1"/>
    <property type="molecule type" value="Genomic_DNA"/>
</dbReference>
<accession>A0ABY4W8L2</accession>
<dbReference type="SUPFAM" id="SSF46785">
    <property type="entry name" value="Winged helix' DNA-binding domain"/>
    <property type="match status" value="1"/>
</dbReference>
<dbReference type="Proteomes" id="UP001056291">
    <property type="component" value="Chromosome"/>
</dbReference>
<dbReference type="Pfam" id="PF03466">
    <property type="entry name" value="LysR_substrate"/>
    <property type="match status" value="1"/>
</dbReference>
<feature type="domain" description="HTH lysR-type" evidence="5">
    <location>
        <begin position="7"/>
        <end position="59"/>
    </location>
</feature>
<keyword evidence="7" id="KW-1185">Reference proteome</keyword>
<evidence type="ECO:0000259" key="5">
    <source>
        <dbReference type="PROSITE" id="PS50931"/>
    </source>
</evidence>
<evidence type="ECO:0000313" key="7">
    <source>
        <dbReference type="Proteomes" id="UP001056291"/>
    </source>
</evidence>
<gene>
    <name evidence="6" type="ORF">NBZ79_04655</name>
</gene>
<dbReference type="PANTHER" id="PTHR30537:SF5">
    <property type="entry name" value="HTH-TYPE TRANSCRIPTIONAL ACTIVATOR TTDR-RELATED"/>
    <property type="match status" value="1"/>
</dbReference>
<keyword evidence="2" id="KW-0805">Transcription regulation</keyword>
<dbReference type="Gene3D" id="3.40.190.290">
    <property type="match status" value="1"/>
</dbReference>
<dbReference type="InterPro" id="IPR036388">
    <property type="entry name" value="WH-like_DNA-bd_sf"/>
</dbReference>
<dbReference type="PROSITE" id="PS50931">
    <property type="entry name" value="HTH_LYSR"/>
    <property type="match status" value="1"/>
</dbReference>
<name>A0ABY4W8L2_9PROT</name>
<comment type="similarity">
    <text evidence="1">Belongs to the LysR transcriptional regulatory family.</text>
</comment>
<evidence type="ECO:0000256" key="2">
    <source>
        <dbReference type="ARBA" id="ARBA00023015"/>
    </source>
</evidence>
<dbReference type="CDD" id="cd08422">
    <property type="entry name" value="PBP2_CrgA_like"/>
    <property type="match status" value="1"/>
</dbReference>
<reference evidence="6" key="1">
    <citation type="submission" date="2022-06" db="EMBL/GenBank/DDBJ databases">
        <title>Sneathiella actinostolidae sp. nov., isolated from a sea anemonein the Western Pacific Ocean.</title>
        <authorList>
            <person name="Wei M.J."/>
        </authorList>
    </citation>
    <scope>NUCLEOTIDE SEQUENCE</scope>
    <source>
        <strain evidence="6">PHK-P5</strain>
    </source>
</reference>
<organism evidence="6 7">
    <name type="scientific">Sneathiella marina</name>
    <dbReference type="NCBI Taxonomy" id="2950108"/>
    <lineage>
        <taxon>Bacteria</taxon>
        <taxon>Pseudomonadati</taxon>
        <taxon>Pseudomonadota</taxon>
        <taxon>Alphaproteobacteria</taxon>
        <taxon>Sneathiellales</taxon>
        <taxon>Sneathiellaceae</taxon>
        <taxon>Sneathiella</taxon>
    </lineage>
</organism>
<dbReference type="SUPFAM" id="SSF53850">
    <property type="entry name" value="Periplasmic binding protein-like II"/>
    <property type="match status" value="1"/>
</dbReference>
<keyword evidence="4" id="KW-0804">Transcription</keyword>
<evidence type="ECO:0000256" key="4">
    <source>
        <dbReference type="ARBA" id="ARBA00023163"/>
    </source>
</evidence>
<evidence type="ECO:0000256" key="3">
    <source>
        <dbReference type="ARBA" id="ARBA00023125"/>
    </source>
</evidence>
<dbReference type="InterPro" id="IPR058163">
    <property type="entry name" value="LysR-type_TF_proteobact-type"/>
</dbReference>
<evidence type="ECO:0000313" key="6">
    <source>
        <dbReference type="EMBL" id="USG62267.1"/>
    </source>
</evidence>
<dbReference type="PANTHER" id="PTHR30537">
    <property type="entry name" value="HTH-TYPE TRANSCRIPTIONAL REGULATOR"/>
    <property type="match status" value="1"/>
</dbReference>
<keyword evidence="3" id="KW-0238">DNA-binding</keyword>
<evidence type="ECO:0000256" key="1">
    <source>
        <dbReference type="ARBA" id="ARBA00009437"/>
    </source>
</evidence>
<dbReference type="InterPro" id="IPR005119">
    <property type="entry name" value="LysR_subst-bd"/>
</dbReference>
<proteinExistence type="inferred from homology"/>
<dbReference type="Pfam" id="PF00126">
    <property type="entry name" value="HTH_1"/>
    <property type="match status" value="1"/>
</dbReference>
<dbReference type="InterPro" id="IPR000847">
    <property type="entry name" value="LysR_HTH_N"/>
</dbReference>
<sequence>MASLVNMAAFVAVVEQGSFSQAGRELRQSTAVISARVAKLEQQIGTRLLYRTTRQVVPTEEALVYFERCKSILKDVEDAEAALAPPDRNPRGSITISAPVAFGRRCLAPVISRFAEHHPELQFRLQLTDRLIDLVKDKVDLAIRMANLEDSTLKARMLSHDHRVMCATPEYLARAGTPRIPSDLLKHKCLLLRFPGSTQFQWQIIERGRLVTMPVKGNLDTDNGDVLTDWVLEGRGLAVKSVWEIIEHLNSGRLVRVMLEYPPDSHPIWAVFPGGPFLSPRLRIWIDHLVGAFKSWDPHHPERFG</sequence>
<protein>
    <submittedName>
        <fullName evidence="6">LysR family transcriptional regulator</fullName>
    </submittedName>
</protein>
<dbReference type="InterPro" id="IPR036390">
    <property type="entry name" value="WH_DNA-bd_sf"/>
</dbReference>
<dbReference type="Gene3D" id="1.10.10.10">
    <property type="entry name" value="Winged helix-like DNA-binding domain superfamily/Winged helix DNA-binding domain"/>
    <property type="match status" value="1"/>
</dbReference>
<dbReference type="RefSeq" id="WP_251935925.1">
    <property type="nucleotide sequence ID" value="NZ_CP098747.1"/>
</dbReference>